<feature type="domain" description="HMA" evidence="2">
    <location>
        <begin position="6"/>
        <end position="49"/>
    </location>
</feature>
<proteinExistence type="predicted"/>
<evidence type="ECO:0000259" key="2">
    <source>
        <dbReference type="Pfam" id="PF00403"/>
    </source>
</evidence>
<accession>A0A7C2P0U9</accession>
<keyword evidence="1" id="KW-0479">Metal-binding</keyword>
<dbReference type="PROSITE" id="PS01047">
    <property type="entry name" value="HMA_1"/>
    <property type="match status" value="1"/>
</dbReference>
<name>A0A7C2P0U9_UNCW3</name>
<comment type="caution">
    <text evidence="3">The sequence shown here is derived from an EMBL/GenBank/DDBJ whole genome shotgun (WGS) entry which is preliminary data.</text>
</comment>
<dbReference type="InterPro" id="IPR036163">
    <property type="entry name" value="HMA_dom_sf"/>
</dbReference>
<organism evidence="3">
    <name type="scientific">candidate division WOR-3 bacterium</name>
    <dbReference type="NCBI Taxonomy" id="2052148"/>
    <lineage>
        <taxon>Bacteria</taxon>
        <taxon>Bacteria division WOR-3</taxon>
    </lineage>
</organism>
<sequence length="68" mass="8024">MAKYRMFIPDIHCDHCKMRITKALHEIGEKNFEVNVEKKLLIIETKDATRVMQKLAEIDYPVSNFEEA</sequence>
<dbReference type="AlphaFoldDB" id="A0A7C2P0U9"/>
<dbReference type="EMBL" id="DTDJ01000024">
    <property type="protein sequence ID" value="HGL17300.1"/>
    <property type="molecule type" value="Genomic_DNA"/>
</dbReference>
<evidence type="ECO:0000313" key="4">
    <source>
        <dbReference type="EMBL" id="HGL17300.1"/>
    </source>
</evidence>
<evidence type="ECO:0000256" key="1">
    <source>
        <dbReference type="ARBA" id="ARBA00022723"/>
    </source>
</evidence>
<reference evidence="3" key="1">
    <citation type="journal article" date="2020" name="mSystems">
        <title>Genome- and Community-Level Interaction Insights into Carbon Utilization and Element Cycling Functions of Hydrothermarchaeota in Hydrothermal Sediment.</title>
        <authorList>
            <person name="Zhou Z."/>
            <person name="Liu Y."/>
            <person name="Xu W."/>
            <person name="Pan J."/>
            <person name="Luo Z.H."/>
            <person name="Li M."/>
        </authorList>
    </citation>
    <scope>NUCLEOTIDE SEQUENCE [LARGE SCALE GENOMIC DNA]</scope>
    <source>
        <strain evidence="3">SpSt-34</strain>
        <strain evidence="4">SpSt-69</strain>
    </source>
</reference>
<dbReference type="GO" id="GO:0046872">
    <property type="term" value="F:metal ion binding"/>
    <property type="evidence" value="ECO:0007669"/>
    <property type="project" value="UniProtKB-KW"/>
</dbReference>
<evidence type="ECO:0000313" key="3">
    <source>
        <dbReference type="EMBL" id="HEN28053.1"/>
    </source>
</evidence>
<dbReference type="InterPro" id="IPR017969">
    <property type="entry name" value="Heavy-metal-associated_CS"/>
</dbReference>
<dbReference type="SUPFAM" id="SSF55008">
    <property type="entry name" value="HMA, heavy metal-associated domain"/>
    <property type="match status" value="1"/>
</dbReference>
<protein>
    <submittedName>
        <fullName evidence="3">Copper chaperone</fullName>
    </submittedName>
</protein>
<dbReference type="Gene3D" id="3.30.70.100">
    <property type="match status" value="1"/>
</dbReference>
<dbReference type="EMBL" id="DSOL01000149">
    <property type="protein sequence ID" value="HEN28053.1"/>
    <property type="molecule type" value="Genomic_DNA"/>
</dbReference>
<gene>
    <name evidence="3" type="ORF">ENQ77_05255</name>
    <name evidence="4" type="ORF">ENU66_03070</name>
</gene>
<dbReference type="Pfam" id="PF00403">
    <property type="entry name" value="HMA"/>
    <property type="match status" value="1"/>
</dbReference>
<dbReference type="InterPro" id="IPR006121">
    <property type="entry name" value="HMA_dom"/>
</dbReference>